<evidence type="ECO:0000313" key="2">
    <source>
        <dbReference type="Proteomes" id="UP000035425"/>
    </source>
</evidence>
<accession>A0ABR5F1P0</accession>
<comment type="caution">
    <text evidence="1">The sequence shown here is derived from an EMBL/GenBank/DDBJ whole genome shotgun (WGS) entry which is preliminary data.</text>
</comment>
<dbReference type="EMBL" id="JWIO01000028">
    <property type="protein sequence ID" value="KLL10628.1"/>
    <property type="molecule type" value="Genomic_DNA"/>
</dbReference>
<proteinExistence type="predicted"/>
<organism evidence="1 2">
    <name type="scientific">Protofrankia coriariae</name>
    <dbReference type="NCBI Taxonomy" id="1562887"/>
    <lineage>
        <taxon>Bacteria</taxon>
        <taxon>Bacillati</taxon>
        <taxon>Actinomycetota</taxon>
        <taxon>Actinomycetes</taxon>
        <taxon>Frankiales</taxon>
        <taxon>Frankiaceae</taxon>
        <taxon>Protofrankia</taxon>
    </lineage>
</organism>
<sequence>MSAANLNDHQALIPLVDDLRGGILAERLPLLVAIDVTSAVDVPAESGSAARRPDPPSSG</sequence>
<name>A0ABR5F1P0_9ACTN</name>
<protein>
    <submittedName>
        <fullName evidence="1">Uncharacterized protein</fullName>
    </submittedName>
</protein>
<reference evidence="1 2" key="1">
    <citation type="submission" date="2014-12" db="EMBL/GenBank/DDBJ databases">
        <title>Frankia sp. BMG5.1 draft genome.</title>
        <authorList>
            <person name="Gtari M."/>
            <person name="Ghodhbane-Gtari F."/>
            <person name="Nouioui I."/>
            <person name="Ktari A."/>
            <person name="Hezbri K."/>
            <person name="Mimouni W."/>
            <person name="Sbissi I."/>
            <person name="Ayari A."/>
            <person name="Yamanaka T."/>
            <person name="Normand P."/>
            <person name="Tisa L.S."/>
            <person name="Boudabous A."/>
        </authorList>
    </citation>
    <scope>NUCLEOTIDE SEQUENCE [LARGE SCALE GENOMIC DNA]</scope>
    <source>
        <strain evidence="1 2">BMG5.1</strain>
    </source>
</reference>
<keyword evidence="2" id="KW-1185">Reference proteome</keyword>
<gene>
    <name evidence="1" type="ORF">FrCorBMG51_16710</name>
</gene>
<dbReference type="Proteomes" id="UP000035425">
    <property type="component" value="Unassembled WGS sequence"/>
</dbReference>
<evidence type="ECO:0000313" key="1">
    <source>
        <dbReference type="EMBL" id="KLL10628.1"/>
    </source>
</evidence>